<evidence type="ECO:0000313" key="1">
    <source>
        <dbReference type="EMBL" id="MBA2796229.1"/>
    </source>
</evidence>
<sequence length="77" mass="9018">MEKINKKLGDRDRHGMLLLTLRNLLPFTESISSIVDETLKSLVNDARHVNDSKELFIFADEMIPNYVNKLRYLILEE</sequence>
<reference evidence="1 2" key="1">
    <citation type="submission" date="2020-07" db="EMBL/GenBank/DDBJ databases">
        <title>Molecular and genomic characterization of Streptococcus porcinus isolated from diseased swine in Brazil.</title>
        <authorList>
            <person name="Moreno L.Z."/>
            <person name="Matajira C.E.C."/>
            <person name="Poor A.P."/>
            <person name="Dutra M.C."/>
            <person name="Moreno A.M."/>
        </authorList>
    </citation>
    <scope>NUCLEOTIDE SEQUENCE [LARGE SCALE GENOMIC DNA]</scope>
    <source>
        <strain evidence="1 2">SP0816-2</strain>
    </source>
</reference>
<proteinExistence type="predicted"/>
<name>A0A7V9WSG8_STRPO</name>
<accession>A0A7V9WSG8</accession>
<evidence type="ECO:0000313" key="2">
    <source>
        <dbReference type="Proteomes" id="UP000524462"/>
    </source>
</evidence>
<dbReference type="AlphaFoldDB" id="A0A7V9WSG8"/>
<organism evidence="1 2">
    <name type="scientific">Streptococcus porcinus</name>
    <dbReference type="NCBI Taxonomy" id="1340"/>
    <lineage>
        <taxon>Bacteria</taxon>
        <taxon>Bacillati</taxon>
        <taxon>Bacillota</taxon>
        <taxon>Bacilli</taxon>
        <taxon>Lactobacillales</taxon>
        <taxon>Streptococcaceae</taxon>
        <taxon>Streptococcus</taxon>
    </lineage>
</organism>
<dbReference type="Proteomes" id="UP000524462">
    <property type="component" value="Unassembled WGS sequence"/>
</dbReference>
<gene>
    <name evidence="1" type="ORF">H1B29_07020</name>
</gene>
<dbReference type="EMBL" id="JACEGE010000020">
    <property type="protein sequence ID" value="MBA2796229.1"/>
    <property type="molecule type" value="Genomic_DNA"/>
</dbReference>
<comment type="caution">
    <text evidence="1">The sequence shown here is derived from an EMBL/GenBank/DDBJ whole genome shotgun (WGS) entry which is preliminary data.</text>
</comment>
<protein>
    <submittedName>
        <fullName evidence="1">Uncharacterized protein</fullName>
    </submittedName>
</protein>